<name>A0A0E9VP33_ANGAN</name>
<dbReference type="EMBL" id="GBXM01028688">
    <property type="protein sequence ID" value="JAH79889.1"/>
    <property type="molecule type" value="Transcribed_RNA"/>
</dbReference>
<accession>A0A0E9VP33</accession>
<evidence type="ECO:0000313" key="1">
    <source>
        <dbReference type="EMBL" id="JAH79889.1"/>
    </source>
</evidence>
<organism evidence="1">
    <name type="scientific">Anguilla anguilla</name>
    <name type="common">European freshwater eel</name>
    <name type="synonym">Muraena anguilla</name>
    <dbReference type="NCBI Taxonomy" id="7936"/>
    <lineage>
        <taxon>Eukaryota</taxon>
        <taxon>Metazoa</taxon>
        <taxon>Chordata</taxon>
        <taxon>Craniata</taxon>
        <taxon>Vertebrata</taxon>
        <taxon>Euteleostomi</taxon>
        <taxon>Actinopterygii</taxon>
        <taxon>Neopterygii</taxon>
        <taxon>Teleostei</taxon>
        <taxon>Anguilliformes</taxon>
        <taxon>Anguillidae</taxon>
        <taxon>Anguilla</taxon>
    </lineage>
</organism>
<sequence length="81" mass="9035">MTAYSTQRTCKKVYHSPHAKNYEFKILKLHFATNNCQIWDGATLLGPVLKGGHIDPFDMDNATAITVHGRSSVKGLQMSWG</sequence>
<proteinExistence type="predicted"/>
<dbReference type="AlphaFoldDB" id="A0A0E9VP33"/>
<reference evidence="1" key="1">
    <citation type="submission" date="2014-11" db="EMBL/GenBank/DDBJ databases">
        <authorList>
            <person name="Amaro Gonzalez C."/>
        </authorList>
    </citation>
    <scope>NUCLEOTIDE SEQUENCE</scope>
</reference>
<reference evidence="1" key="2">
    <citation type="journal article" date="2015" name="Fish Shellfish Immunol.">
        <title>Early steps in the European eel (Anguilla anguilla)-Vibrio vulnificus interaction in the gills: Role of the RtxA13 toxin.</title>
        <authorList>
            <person name="Callol A."/>
            <person name="Pajuelo D."/>
            <person name="Ebbesson L."/>
            <person name="Teles M."/>
            <person name="MacKenzie S."/>
            <person name="Amaro C."/>
        </authorList>
    </citation>
    <scope>NUCLEOTIDE SEQUENCE</scope>
</reference>
<protein>
    <submittedName>
        <fullName evidence="1">Uncharacterized protein</fullName>
    </submittedName>
</protein>